<proteinExistence type="predicted"/>
<name>A0A653L894_AERVE</name>
<protein>
    <submittedName>
        <fullName evidence="1">Uncharacterized protein</fullName>
    </submittedName>
</protein>
<gene>
    <name evidence="1" type="ORF">AERO8C_50295</name>
</gene>
<dbReference type="EMBL" id="CABWLC010000018">
    <property type="protein sequence ID" value="VXA87646.1"/>
    <property type="molecule type" value="Genomic_DNA"/>
</dbReference>
<evidence type="ECO:0000313" key="2">
    <source>
        <dbReference type="Proteomes" id="UP000439123"/>
    </source>
</evidence>
<dbReference type="RefSeq" id="WP_019445201.1">
    <property type="nucleotide sequence ID" value="NZ_AP022281.1"/>
</dbReference>
<evidence type="ECO:0000313" key="1">
    <source>
        <dbReference type="EMBL" id="VXA87646.1"/>
    </source>
</evidence>
<accession>A0A653L894</accession>
<sequence length="43" mass="4756">MKNESKWQKVGAFLAAVWGIGSFLFILLGFIVALAYLVLVRQG</sequence>
<reference evidence="1 2" key="1">
    <citation type="submission" date="2019-10" db="EMBL/GenBank/DDBJ databases">
        <authorList>
            <person name="Karimi E."/>
        </authorList>
    </citation>
    <scope>NUCLEOTIDE SEQUENCE [LARGE SCALE GENOMIC DNA]</scope>
    <source>
        <strain evidence="1">Aeromonas sp. 8C</strain>
    </source>
</reference>
<dbReference type="Proteomes" id="UP000439123">
    <property type="component" value="Unassembled WGS sequence"/>
</dbReference>
<dbReference type="AlphaFoldDB" id="A0A653L894"/>
<organism evidence="1 2">
    <name type="scientific">Aeromonas veronii</name>
    <dbReference type="NCBI Taxonomy" id="654"/>
    <lineage>
        <taxon>Bacteria</taxon>
        <taxon>Pseudomonadati</taxon>
        <taxon>Pseudomonadota</taxon>
        <taxon>Gammaproteobacteria</taxon>
        <taxon>Aeromonadales</taxon>
        <taxon>Aeromonadaceae</taxon>
        <taxon>Aeromonas</taxon>
    </lineage>
</organism>